<gene>
    <name evidence="3" type="ORF">CAUS1442_LOCUS8247</name>
</gene>
<dbReference type="SUPFAM" id="SSF47226">
    <property type="entry name" value="Histidine-containing phosphotransfer domain, HPT domain"/>
    <property type="match status" value="1"/>
</dbReference>
<proteinExistence type="predicted"/>
<sequence length="126" mass="13983">MANEVINWNEAMQQCGDDEEFLRELLDDLRSEMETQMLKIAETISNPPDRPFVHITRAAHVIKGAAANLMCGELKETASMLEKVAQKASSDPNPSNPAILSEVQARYEALRTAVQNYNAHLESIGV</sequence>
<feature type="domain" description="HPt" evidence="2">
    <location>
        <begin position="18"/>
        <end position="117"/>
    </location>
</feature>
<dbReference type="GO" id="GO:0000160">
    <property type="term" value="P:phosphorelay signal transduction system"/>
    <property type="evidence" value="ECO:0007669"/>
    <property type="project" value="InterPro"/>
</dbReference>
<dbReference type="Pfam" id="PF01627">
    <property type="entry name" value="Hpt"/>
    <property type="match status" value="1"/>
</dbReference>
<evidence type="ECO:0000313" key="3">
    <source>
        <dbReference type="EMBL" id="CAD8336119.1"/>
    </source>
</evidence>
<accession>A0A7R9WWJ7</accession>
<dbReference type="PROSITE" id="PS50894">
    <property type="entry name" value="HPT"/>
    <property type="match status" value="1"/>
</dbReference>
<reference evidence="3" key="1">
    <citation type="submission" date="2021-01" db="EMBL/GenBank/DDBJ databases">
        <authorList>
            <person name="Corre E."/>
            <person name="Pelletier E."/>
            <person name="Niang G."/>
            <person name="Scheremetjew M."/>
            <person name="Finn R."/>
            <person name="Kale V."/>
            <person name="Holt S."/>
            <person name="Cochrane G."/>
            <person name="Meng A."/>
            <person name="Brown T."/>
            <person name="Cohen L."/>
        </authorList>
    </citation>
    <scope>NUCLEOTIDE SEQUENCE</scope>
    <source>
        <strain evidence="3">CCMP3328</strain>
    </source>
</reference>
<dbReference type="InterPro" id="IPR036641">
    <property type="entry name" value="HPT_dom_sf"/>
</dbReference>
<dbReference type="Gene3D" id="1.20.120.160">
    <property type="entry name" value="HPT domain"/>
    <property type="match status" value="1"/>
</dbReference>
<protein>
    <recommendedName>
        <fullName evidence="2">HPt domain-containing protein</fullName>
    </recommendedName>
</protein>
<name>A0A7R9WWJ7_9STRA</name>
<feature type="modified residue" description="Phosphohistidine" evidence="1">
    <location>
        <position position="60"/>
    </location>
</feature>
<dbReference type="AlphaFoldDB" id="A0A7R9WWJ7"/>
<dbReference type="InterPro" id="IPR008207">
    <property type="entry name" value="Sig_transdc_His_kin_Hpt_dom"/>
</dbReference>
<evidence type="ECO:0000259" key="2">
    <source>
        <dbReference type="PROSITE" id="PS50894"/>
    </source>
</evidence>
<evidence type="ECO:0000256" key="1">
    <source>
        <dbReference type="PROSITE-ProRule" id="PRU00110"/>
    </source>
</evidence>
<dbReference type="EMBL" id="HBEF01013126">
    <property type="protein sequence ID" value="CAD8336119.1"/>
    <property type="molecule type" value="Transcribed_RNA"/>
</dbReference>
<organism evidence="3">
    <name type="scientific">Craspedostauros australis</name>
    <dbReference type="NCBI Taxonomy" id="1486917"/>
    <lineage>
        <taxon>Eukaryota</taxon>
        <taxon>Sar</taxon>
        <taxon>Stramenopiles</taxon>
        <taxon>Ochrophyta</taxon>
        <taxon>Bacillariophyta</taxon>
        <taxon>Bacillariophyceae</taxon>
        <taxon>Bacillariophycidae</taxon>
        <taxon>Naviculales</taxon>
        <taxon>Naviculaceae</taxon>
        <taxon>Craspedostauros</taxon>
    </lineage>
</organism>
<keyword evidence="1" id="KW-0597">Phosphoprotein</keyword>